<accession>A0ABN6FXK0</accession>
<gene>
    <name evidence="1" type="ORF">LYSCAS_26830</name>
</gene>
<proteinExistence type="predicted"/>
<evidence type="ECO:0000313" key="1">
    <source>
        <dbReference type="EMBL" id="BCT93659.1"/>
    </source>
</evidence>
<protein>
    <submittedName>
        <fullName evidence="1">Uncharacterized protein</fullName>
    </submittedName>
</protein>
<dbReference type="Proteomes" id="UP000681317">
    <property type="component" value="Chromosome"/>
</dbReference>
<reference evidence="1 2" key="1">
    <citation type="submission" date="2021-03" db="EMBL/GenBank/DDBJ databases">
        <title>Complete Genome Sequences of Two Lysobacter Strains Isolated from Sea Water (Lysobacter caseinilyticus) and Soil (Lysobacter helvus) in South Korea.</title>
        <authorList>
            <person name="Watanabe Y."/>
            <person name="Arakawa K."/>
        </authorList>
    </citation>
    <scope>NUCLEOTIDE SEQUENCE [LARGE SCALE GENOMIC DNA]</scope>
    <source>
        <strain evidence="1 2">KVB24</strain>
    </source>
</reference>
<organism evidence="1 2">
    <name type="scientific">Noviluteimonas caseinilytica</name>
    <dbReference type="NCBI Taxonomy" id="2675101"/>
    <lineage>
        <taxon>Bacteria</taxon>
        <taxon>Pseudomonadati</taxon>
        <taxon>Pseudomonadota</taxon>
        <taxon>Gammaproteobacteria</taxon>
        <taxon>Lysobacterales</taxon>
        <taxon>Lysobacteraceae</taxon>
        <taxon>Noviluteimonas</taxon>
    </lineage>
</organism>
<sequence>MVLSDLPTEIQNALAPLTPALATARVSPVTWVYSEKAFGSFLITFRSPRHEFTLTRDRGQFIIGGADRKSLEEVDLWRAFATAEDLLPHLSSWLGECPLLADSGHWSPGDR</sequence>
<name>A0ABN6FXK0_9GAMM</name>
<dbReference type="EMBL" id="AP024545">
    <property type="protein sequence ID" value="BCT93659.1"/>
    <property type="molecule type" value="Genomic_DNA"/>
</dbReference>
<evidence type="ECO:0000313" key="2">
    <source>
        <dbReference type="Proteomes" id="UP000681317"/>
    </source>
</evidence>
<keyword evidence="2" id="KW-1185">Reference proteome</keyword>